<keyword evidence="3" id="KW-1185">Reference proteome</keyword>
<keyword evidence="1" id="KW-0812">Transmembrane</keyword>
<proteinExistence type="predicted"/>
<reference evidence="2 3" key="1">
    <citation type="submission" date="2019-06" db="EMBL/GenBank/DDBJ databases">
        <title>Genome sequence of Litorilinea aerophila BAA-2444.</title>
        <authorList>
            <person name="Maclea K.S."/>
            <person name="Maurais E.G."/>
            <person name="Iannazzi L.C."/>
        </authorList>
    </citation>
    <scope>NUCLEOTIDE SEQUENCE [LARGE SCALE GENOMIC DNA]</scope>
    <source>
        <strain evidence="2 3">ATCC BAA-2444</strain>
    </source>
</reference>
<keyword evidence="1" id="KW-0472">Membrane</keyword>
<dbReference type="EMBL" id="VIGC01000032">
    <property type="protein sequence ID" value="TQE93839.1"/>
    <property type="molecule type" value="Genomic_DNA"/>
</dbReference>
<dbReference type="RefSeq" id="WP_141611868.1">
    <property type="nucleotide sequence ID" value="NZ_VIGC02000032.1"/>
</dbReference>
<accession>A0A540VAP7</accession>
<feature type="transmembrane region" description="Helical" evidence="1">
    <location>
        <begin position="243"/>
        <end position="260"/>
    </location>
</feature>
<keyword evidence="1" id="KW-1133">Transmembrane helix</keyword>
<feature type="transmembrane region" description="Helical" evidence="1">
    <location>
        <begin position="215"/>
        <end position="231"/>
    </location>
</feature>
<comment type="caution">
    <text evidence="2">The sequence shown here is derived from an EMBL/GenBank/DDBJ whole genome shotgun (WGS) entry which is preliminary data.</text>
</comment>
<dbReference type="Proteomes" id="UP000317371">
    <property type="component" value="Unassembled WGS sequence"/>
</dbReference>
<feature type="transmembrane region" description="Helical" evidence="1">
    <location>
        <begin position="129"/>
        <end position="150"/>
    </location>
</feature>
<evidence type="ECO:0000256" key="1">
    <source>
        <dbReference type="SAM" id="Phobius"/>
    </source>
</evidence>
<evidence type="ECO:0000313" key="3">
    <source>
        <dbReference type="Proteomes" id="UP000317371"/>
    </source>
</evidence>
<feature type="transmembrane region" description="Helical" evidence="1">
    <location>
        <begin position="299"/>
        <end position="321"/>
    </location>
</feature>
<dbReference type="AlphaFoldDB" id="A0A540VAP7"/>
<name>A0A540VAP7_9CHLR</name>
<feature type="transmembrane region" description="Helical" evidence="1">
    <location>
        <begin position="191"/>
        <end position="209"/>
    </location>
</feature>
<dbReference type="InParanoid" id="A0A540VAP7"/>
<feature type="transmembrane region" description="Helical" evidence="1">
    <location>
        <begin position="266"/>
        <end position="287"/>
    </location>
</feature>
<feature type="transmembrane region" description="Helical" evidence="1">
    <location>
        <begin position="156"/>
        <end position="179"/>
    </location>
</feature>
<organism evidence="2 3">
    <name type="scientific">Litorilinea aerophila</name>
    <dbReference type="NCBI Taxonomy" id="1204385"/>
    <lineage>
        <taxon>Bacteria</taxon>
        <taxon>Bacillati</taxon>
        <taxon>Chloroflexota</taxon>
        <taxon>Caldilineae</taxon>
        <taxon>Caldilineales</taxon>
        <taxon>Caldilineaceae</taxon>
        <taxon>Litorilinea</taxon>
    </lineage>
</organism>
<feature type="transmembrane region" description="Helical" evidence="1">
    <location>
        <begin position="97"/>
        <end position="117"/>
    </location>
</feature>
<evidence type="ECO:0000313" key="2">
    <source>
        <dbReference type="EMBL" id="TQE93839.1"/>
    </source>
</evidence>
<dbReference type="Pfam" id="PF18900">
    <property type="entry name" value="DUF5656"/>
    <property type="match status" value="1"/>
</dbReference>
<gene>
    <name evidence="2" type="ORF">FKZ61_19640</name>
</gene>
<feature type="transmembrane region" description="Helical" evidence="1">
    <location>
        <begin position="58"/>
        <end position="85"/>
    </location>
</feature>
<sequence length="323" mass="35575">MRIPDTSTDVRAALGRWTSATEQALQLGVAWAEAVWIRWRVRVRQGQRTGDYRDRISVATWLLVLGLGASLLIQFPSITISFWALGSPISLPLTDTIWASIFLAVMAAAGTESVIQVHPRVAERRRSRISTWPFWALPMAIMVISAVLLPVAPTPFLQVLGLMLSGLLLGVAFFALYATVERRSGFRRARVVLDALAYGAALLLFLFVYQTRTRSLLSGTLVAMTAMLLAIEILRTTSDRPDAALRYGGIIGLILGQVTWALNYWLLPGLTGSLILLLIFYLLVGIAQQDMLDRLNRRVLLEFALFAAVALVLIILVGPGFSL</sequence>
<dbReference type="InterPro" id="IPR043715">
    <property type="entry name" value="DUF5656"/>
</dbReference>
<protein>
    <submittedName>
        <fullName evidence="2">Uncharacterized protein</fullName>
    </submittedName>
</protein>